<dbReference type="Proteomes" id="UP001157353">
    <property type="component" value="Unassembled WGS sequence"/>
</dbReference>
<comment type="subcellular location">
    <subcellularLocation>
        <location evidence="4">Secreted</location>
    </subcellularLocation>
    <subcellularLocation>
        <location evidence="4">Bacterial flagellum</location>
    </subcellularLocation>
</comment>
<dbReference type="PANTHER" id="PTHR42792:SF2">
    <property type="entry name" value="FLAGELLIN"/>
    <property type="match status" value="1"/>
</dbReference>
<dbReference type="Pfam" id="PF00700">
    <property type="entry name" value="Flagellin_C"/>
    <property type="match status" value="1"/>
</dbReference>
<comment type="caution">
    <text evidence="7">The sequence shown here is derived from an EMBL/GenBank/DDBJ whole genome shotgun (WGS) entry which is preliminary data.</text>
</comment>
<dbReference type="Pfam" id="PF00669">
    <property type="entry name" value="Flagellin_N"/>
    <property type="match status" value="1"/>
</dbReference>
<dbReference type="Gene3D" id="3.30.70.2120">
    <property type="match status" value="1"/>
</dbReference>
<keyword evidence="7" id="KW-0282">Flagellum</keyword>
<evidence type="ECO:0000259" key="6">
    <source>
        <dbReference type="Pfam" id="PF00700"/>
    </source>
</evidence>
<keyword evidence="2 4" id="KW-0964">Secreted</keyword>
<dbReference type="InterPro" id="IPR042187">
    <property type="entry name" value="Flagellin_C_sub2"/>
</dbReference>
<dbReference type="InterPro" id="IPR046358">
    <property type="entry name" value="Flagellin_C"/>
</dbReference>
<evidence type="ECO:0000313" key="8">
    <source>
        <dbReference type="Proteomes" id="UP001157353"/>
    </source>
</evidence>
<keyword evidence="3 4" id="KW-0975">Bacterial flagellum</keyword>
<keyword evidence="8" id="KW-1185">Reference proteome</keyword>
<reference evidence="8" key="1">
    <citation type="journal article" date="2019" name="Int. J. Syst. Evol. Microbiol.">
        <title>The Global Catalogue of Microorganisms (GCM) 10K type strain sequencing project: providing services to taxonomists for standard genome sequencing and annotation.</title>
        <authorList>
            <consortium name="The Broad Institute Genomics Platform"/>
            <consortium name="The Broad Institute Genome Sequencing Center for Infectious Disease"/>
            <person name="Wu L."/>
            <person name="Ma J."/>
        </authorList>
    </citation>
    <scope>NUCLEOTIDE SEQUENCE [LARGE SCALE GENOMIC DNA]</scope>
    <source>
        <strain evidence="8">NBRC 103166</strain>
    </source>
</reference>
<keyword evidence="7" id="KW-0969">Cilium</keyword>
<feature type="domain" description="Flagellin N-terminal" evidence="5">
    <location>
        <begin position="5"/>
        <end position="141"/>
    </location>
</feature>
<comment type="similarity">
    <text evidence="1 4">Belongs to the bacterial flagellin family.</text>
</comment>
<evidence type="ECO:0000313" key="7">
    <source>
        <dbReference type="EMBL" id="GLS89419.1"/>
    </source>
</evidence>
<evidence type="ECO:0000256" key="2">
    <source>
        <dbReference type="ARBA" id="ARBA00022525"/>
    </source>
</evidence>
<dbReference type="PRINTS" id="PR00207">
    <property type="entry name" value="FLAGELLIN"/>
</dbReference>
<comment type="function">
    <text evidence="4">Flagellin is the subunit protein which polymerizes to form the filaments of bacterial flagella.</text>
</comment>
<name>A0ABQ6DWA3_9GAMM</name>
<proteinExistence type="inferred from homology"/>
<sequence>MVGVVNTNVMSLNAQRNLNKSQATSNQAMERLSSGLRINSAKDDAAGLAISTGMQSQIKGINQGIRNANDGVSMAQTAEGAMDEMTNILQRMRELSVQSSNDTNSAENRGAIQKEVDQLHSELDRIAGTTEFNGIKLLDGSSGETTLQIGANSGESLSFSIQGVTTNDLGLNGDLNKGELNGGRATGTALADGDLLINGVDIGATTVQPGNEAGAKVEAINLKTSETGVSASAYNVVQGDAAGTAVTGITDGLTVNGTTLGATSSMDNLVETINRDVSGVNASLGDDGELLLTNDTGKDITVGSTDQGNLDAAGFSGVTAHATDSTTFTGYVALDSADDKPISVTGAAAEKAGFLKSNGAGSITGGVATAATASTTIEATDKLQINGVDIEGAAYTTDQELIDHVNTYSDETGVTMSGTAAGGFQFSAADGRGVEISSGADTQAGRTAALTKLGMQSEMGGKSIDSLGVNVSTASGANTAIDKIDDALSKISDSRADLGAIQNRLGSTVSNLENVSQNLSASNSRIQDADFAAESSKMSKAQILQQAGTSMLSQANASSQSVLSMLG</sequence>
<dbReference type="InterPro" id="IPR001492">
    <property type="entry name" value="Flagellin"/>
</dbReference>
<protein>
    <recommendedName>
        <fullName evidence="4">Flagellin</fullName>
    </recommendedName>
</protein>
<evidence type="ECO:0000256" key="1">
    <source>
        <dbReference type="ARBA" id="ARBA00005709"/>
    </source>
</evidence>
<evidence type="ECO:0000259" key="5">
    <source>
        <dbReference type="Pfam" id="PF00669"/>
    </source>
</evidence>
<dbReference type="RefSeq" id="WP_284202537.1">
    <property type="nucleotide sequence ID" value="NZ_BSPQ01000001.1"/>
</dbReference>
<accession>A0ABQ6DWA3</accession>
<organism evidence="7 8">
    <name type="scientific">Psychromonas marina</name>
    <dbReference type="NCBI Taxonomy" id="88364"/>
    <lineage>
        <taxon>Bacteria</taxon>
        <taxon>Pseudomonadati</taxon>
        <taxon>Pseudomonadota</taxon>
        <taxon>Gammaproteobacteria</taxon>
        <taxon>Alteromonadales</taxon>
        <taxon>Psychromonadaceae</taxon>
        <taxon>Psychromonas</taxon>
    </lineage>
</organism>
<keyword evidence="7" id="KW-0966">Cell projection</keyword>
<dbReference type="InterPro" id="IPR001029">
    <property type="entry name" value="Flagellin_N"/>
</dbReference>
<dbReference type="Gene3D" id="1.20.1330.10">
    <property type="entry name" value="f41 fragment of flagellin, N-terminal domain"/>
    <property type="match status" value="2"/>
</dbReference>
<evidence type="ECO:0000256" key="4">
    <source>
        <dbReference type="RuleBase" id="RU362073"/>
    </source>
</evidence>
<gene>
    <name evidence="7" type="ORF">GCM10007916_04860</name>
</gene>
<evidence type="ECO:0000256" key="3">
    <source>
        <dbReference type="ARBA" id="ARBA00023143"/>
    </source>
</evidence>
<dbReference type="Gene3D" id="6.10.10.10">
    <property type="entry name" value="Flagellar export chaperone, C-terminal domain"/>
    <property type="match status" value="1"/>
</dbReference>
<dbReference type="PANTHER" id="PTHR42792">
    <property type="entry name" value="FLAGELLIN"/>
    <property type="match status" value="1"/>
</dbReference>
<dbReference type="EMBL" id="BSPQ01000001">
    <property type="protein sequence ID" value="GLS89419.1"/>
    <property type="molecule type" value="Genomic_DNA"/>
</dbReference>
<dbReference type="SUPFAM" id="SSF64518">
    <property type="entry name" value="Phase 1 flagellin"/>
    <property type="match status" value="2"/>
</dbReference>
<feature type="domain" description="Flagellin C-terminal" evidence="6">
    <location>
        <begin position="481"/>
        <end position="566"/>
    </location>
</feature>